<evidence type="ECO:0000256" key="6">
    <source>
        <dbReference type="ARBA" id="ARBA00023295"/>
    </source>
</evidence>
<sequence>MQMHIMIAYCWKAVVSRLFVTAPGWSPNTDGIHVSNNREVSITNCIITHQHRR</sequence>
<feature type="chain" id="PRO_5019023218" description="Pectate lyase domain-containing protein" evidence="9">
    <location>
        <begin position="17"/>
        <end position="53"/>
    </location>
</feature>
<keyword evidence="5 8" id="KW-0378">Hydrolase</keyword>
<evidence type="ECO:0000313" key="10">
    <source>
        <dbReference type="EnsemblPlants" id="AET5Gv20447000.1"/>
    </source>
</evidence>
<dbReference type="GO" id="GO:0005975">
    <property type="term" value="P:carbohydrate metabolic process"/>
    <property type="evidence" value="ECO:0007669"/>
    <property type="project" value="InterPro"/>
</dbReference>
<reference evidence="10" key="3">
    <citation type="journal article" date="2017" name="Nature">
        <title>Genome sequence of the progenitor of the wheat D genome Aegilops tauschii.</title>
        <authorList>
            <person name="Luo M.C."/>
            <person name="Gu Y.Q."/>
            <person name="Puiu D."/>
            <person name="Wang H."/>
            <person name="Twardziok S.O."/>
            <person name="Deal K.R."/>
            <person name="Huo N."/>
            <person name="Zhu T."/>
            <person name="Wang L."/>
            <person name="Wang Y."/>
            <person name="McGuire P.E."/>
            <person name="Liu S."/>
            <person name="Long H."/>
            <person name="Ramasamy R.K."/>
            <person name="Rodriguez J.C."/>
            <person name="Van S.L."/>
            <person name="Yuan L."/>
            <person name="Wang Z."/>
            <person name="Xia Z."/>
            <person name="Xiao L."/>
            <person name="Anderson O.D."/>
            <person name="Ouyang S."/>
            <person name="Liang Y."/>
            <person name="Zimin A.V."/>
            <person name="Pertea G."/>
            <person name="Qi P."/>
            <person name="Bennetzen J.L."/>
            <person name="Dai X."/>
            <person name="Dawson M.W."/>
            <person name="Muller H.G."/>
            <person name="Kugler K."/>
            <person name="Rivarola-Duarte L."/>
            <person name="Spannagl M."/>
            <person name="Mayer K.F.X."/>
            <person name="Lu F.H."/>
            <person name="Bevan M.W."/>
            <person name="Leroy P."/>
            <person name="Li P."/>
            <person name="You F.M."/>
            <person name="Sun Q."/>
            <person name="Liu Z."/>
            <person name="Lyons E."/>
            <person name="Wicker T."/>
            <person name="Salzberg S.L."/>
            <person name="Devos K.M."/>
            <person name="Dvorak J."/>
        </authorList>
    </citation>
    <scope>NUCLEOTIDE SEQUENCE [LARGE SCALE GENOMIC DNA]</scope>
    <source>
        <strain evidence="10">cv. AL8/78</strain>
    </source>
</reference>
<keyword evidence="3" id="KW-0134">Cell wall</keyword>
<evidence type="ECO:0008006" key="12">
    <source>
        <dbReference type="Google" id="ProtNLM"/>
    </source>
</evidence>
<evidence type="ECO:0000256" key="2">
    <source>
        <dbReference type="ARBA" id="ARBA00008834"/>
    </source>
</evidence>
<keyword evidence="11" id="KW-1185">Reference proteome</keyword>
<evidence type="ECO:0000256" key="5">
    <source>
        <dbReference type="ARBA" id="ARBA00022801"/>
    </source>
</evidence>
<dbReference type="Gene3D" id="2.160.20.10">
    <property type="entry name" value="Single-stranded right-handed beta-helix, Pectin lyase-like"/>
    <property type="match status" value="1"/>
</dbReference>
<dbReference type="SUPFAM" id="SSF51126">
    <property type="entry name" value="Pectin lyase-like"/>
    <property type="match status" value="1"/>
</dbReference>
<comment type="subcellular location">
    <subcellularLocation>
        <location evidence="1">Secreted</location>
        <location evidence="1">Cell wall</location>
    </subcellularLocation>
</comment>
<keyword evidence="9" id="KW-0732">Signal</keyword>
<feature type="signal peptide" evidence="9">
    <location>
        <begin position="1"/>
        <end position="16"/>
    </location>
</feature>
<dbReference type="Pfam" id="PF00295">
    <property type="entry name" value="Glyco_hydro_28"/>
    <property type="match status" value="1"/>
</dbReference>
<dbReference type="InterPro" id="IPR012334">
    <property type="entry name" value="Pectin_lyas_fold"/>
</dbReference>
<evidence type="ECO:0000256" key="8">
    <source>
        <dbReference type="RuleBase" id="RU361169"/>
    </source>
</evidence>
<evidence type="ECO:0000256" key="1">
    <source>
        <dbReference type="ARBA" id="ARBA00004191"/>
    </source>
</evidence>
<reference evidence="10" key="4">
    <citation type="submission" date="2019-03" db="UniProtKB">
        <authorList>
            <consortium name="EnsemblPlants"/>
        </authorList>
    </citation>
    <scope>IDENTIFICATION</scope>
</reference>
<reference evidence="10" key="5">
    <citation type="journal article" date="2021" name="G3 (Bethesda)">
        <title>Aegilops tauschii genome assembly Aet v5.0 features greater sequence contiguity and improved annotation.</title>
        <authorList>
            <person name="Wang L."/>
            <person name="Zhu T."/>
            <person name="Rodriguez J.C."/>
            <person name="Deal K.R."/>
            <person name="Dubcovsky J."/>
            <person name="McGuire P.E."/>
            <person name="Lux T."/>
            <person name="Spannagl M."/>
            <person name="Mayer K.F.X."/>
            <person name="Baldrich P."/>
            <person name="Meyers B.C."/>
            <person name="Huo N."/>
            <person name="Gu Y.Q."/>
            <person name="Zhou H."/>
            <person name="Devos K.M."/>
            <person name="Bennetzen J.L."/>
            <person name="Unver T."/>
            <person name="Budak H."/>
            <person name="Gulick P.J."/>
            <person name="Galiba G."/>
            <person name="Kalapos B."/>
            <person name="Nelson D.R."/>
            <person name="Li P."/>
            <person name="You F.M."/>
            <person name="Luo M.C."/>
            <person name="Dvorak J."/>
        </authorList>
    </citation>
    <scope>NUCLEOTIDE SEQUENCE [LARGE SCALE GENOMIC DNA]</scope>
    <source>
        <strain evidence="10">cv. AL8/78</strain>
    </source>
</reference>
<evidence type="ECO:0000256" key="7">
    <source>
        <dbReference type="ARBA" id="ARBA00023316"/>
    </source>
</evidence>
<dbReference type="Gramene" id="AET5Gv20447000.1">
    <property type="protein sequence ID" value="AET5Gv20447000.1"/>
    <property type="gene ID" value="AET5Gv20447000"/>
</dbReference>
<dbReference type="GO" id="GO:0004650">
    <property type="term" value="F:polygalacturonase activity"/>
    <property type="evidence" value="ECO:0007669"/>
    <property type="project" value="InterPro"/>
</dbReference>
<dbReference type="GO" id="GO:0071555">
    <property type="term" value="P:cell wall organization"/>
    <property type="evidence" value="ECO:0007669"/>
    <property type="project" value="UniProtKB-KW"/>
</dbReference>
<evidence type="ECO:0000256" key="3">
    <source>
        <dbReference type="ARBA" id="ARBA00022512"/>
    </source>
</evidence>
<reference evidence="11" key="1">
    <citation type="journal article" date="2014" name="Science">
        <title>Ancient hybridizations among the ancestral genomes of bread wheat.</title>
        <authorList>
            <consortium name="International Wheat Genome Sequencing Consortium,"/>
            <person name="Marcussen T."/>
            <person name="Sandve S.R."/>
            <person name="Heier L."/>
            <person name="Spannagl M."/>
            <person name="Pfeifer M."/>
            <person name="Jakobsen K.S."/>
            <person name="Wulff B.B."/>
            <person name="Steuernagel B."/>
            <person name="Mayer K.F."/>
            <person name="Olsen O.A."/>
        </authorList>
    </citation>
    <scope>NUCLEOTIDE SEQUENCE [LARGE SCALE GENOMIC DNA]</scope>
    <source>
        <strain evidence="11">cv. AL8/78</strain>
    </source>
</reference>
<comment type="similarity">
    <text evidence="2 8">Belongs to the glycosyl hydrolase 28 family.</text>
</comment>
<evidence type="ECO:0000256" key="4">
    <source>
        <dbReference type="ARBA" id="ARBA00022525"/>
    </source>
</evidence>
<keyword evidence="6 8" id="KW-0326">Glycosidase</keyword>
<evidence type="ECO:0000256" key="9">
    <source>
        <dbReference type="SAM" id="SignalP"/>
    </source>
</evidence>
<accession>A0A453KKS7</accession>
<dbReference type="InterPro" id="IPR000743">
    <property type="entry name" value="Glyco_hydro_28"/>
</dbReference>
<dbReference type="EnsemblPlants" id="AET5Gv20447000.1">
    <property type="protein sequence ID" value="AET5Gv20447000.1"/>
    <property type="gene ID" value="AET5Gv20447000"/>
</dbReference>
<keyword evidence="7" id="KW-0961">Cell wall biogenesis/degradation</keyword>
<dbReference type="InterPro" id="IPR011050">
    <property type="entry name" value="Pectin_lyase_fold/virulence"/>
</dbReference>
<dbReference type="Proteomes" id="UP000015105">
    <property type="component" value="Chromosome 5D"/>
</dbReference>
<dbReference type="AlphaFoldDB" id="A0A453KKS7"/>
<dbReference type="PANTHER" id="PTHR31375">
    <property type="match status" value="1"/>
</dbReference>
<evidence type="ECO:0000313" key="11">
    <source>
        <dbReference type="Proteomes" id="UP000015105"/>
    </source>
</evidence>
<protein>
    <recommendedName>
        <fullName evidence="12">Pectate lyase domain-containing protein</fullName>
    </recommendedName>
</protein>
<proteinExistence type="inferred from homology"/>
<dbReference type="STRING" id="200361.A0A453KKS7"/>
<organism evidence="10 11">
    <name type="scientific">Aegilops tauschii subsp. strangulata</name>
    <name type="common">Goatgrass</name>
    <dbReference type="NCBI Taxonomy" id="200361"/>
    <lineage>
        <taxon>Eukaryota</taxon>
        <taxon>Viridiplantae</taxon>
        <taxon>Streptophyta</taxon>
        <taxon>Embryophyta</taxon>
        <taxon>Tracheophyta</taxon>
        <taxon>Spermatophyta</taxon>
        <taxon>Magnoliopsida</taxon>
        <taxon>Liliopsida</taxon>
        <taxon>Poales</taxon>
        <taxon>Poaceae</taxon>
        <taxon>BOP clade</taxon>
        <taxon>Pooideae</taxon>
        <taxon>Triticodae</taxon>
        <taxon>Triticeae</taxon>
        <taxon>Triticinae</taxon>
        <taxon>Aegilops</taxon>
    </lineage>
</organism>
<reference evidence="11" key="2">
    <citation type="journal article" date="2017" name="Nat. Plants">
        <title>The Aegilops tauschii genome reveals multiple impacts of transposons.</title>
        <authorList>
            <person name="Zhao G."/>
            <person name="Zou C."/>
            <person name="Li K."/>
            <person name="Wang K."/>
            <person name="Li T."/>
            <person name="Gao L."/>
            <person name="Zhang X."/>
            <person name="Wang H."/>
            <person name="Yang Z."/>
            <person name="Liu X."/>
            <person name="Jiang W."/>
            <person name="Mao L."/>
            <person name="Kong X."/>
            <person name="Jiao Y."/>
            <person name="Jia J."/>
        </authorList>
    </citation>
    <scope>NUCLEOTIDE SEQUENCE [LARGE SCALE GENOMIC DNA]</scope>
    <source>
        <strain evidence="11">cv. AL8/78</strain>
    </source>
</reference>
<keyword evidence="4" id="KW-0964">Secreted</keyword>
<name>A0A453KKS7_AEGTS</name>